<evidence type="ECO:0000313" key="2">
    <source>
        <dbReference type="EMBL" id="ETW79005.1"/>
    </source>
</evidence>
<dbReference type="RefSeq" id="XP_009548728.1">
    <property type="nucleotide sequence ID" value="XM_009550433.1"/>
</dbReference>
<dbReference type="EMBL" id="KI925457">
    <property type="protein sequence ID" value="ETW82580.1"/>
    <property type="molecule type" value="Genomic_DNA"/>
</dbReference>
<keyword evidence="4" id="KW-1185">Reference proteome</keyword>
<evidence type="ECO:0000259" key="1">
    <source>
        <dbReference type="PROSITE" id="PS50879"/>
    </source>
</evidence>
<dbReference type="Gene3D" id="3.30.420.10">
    <property type="entry name" value="Ribonuclease H-like superfamily/Ribonuclease H"/>
    <property type="match status" value="1"/>
</dbReference>
<accession>W4KB36</accession>
<dbReference type="KEGG" id="hir:HETIRDRAFT_28208"/>
<dbReference type="HOGENOM" id="CLU_164205_1_1_1"/>
<dbReference type="PROSITE" id="PS50879">
    <property type="entry name" value="RNASE_H_1"/>
    <property type="match status" value="1"/>
</dbReference>
<evidence type="ECO:0000313" key="3">
    <source>
        <dbReference type="EMBL" id="ETW82580.1"/>
    </source>
</evidence>
<dbReference type="eggNOG" id="ENOG502SC56">
    <property type="taxonomic scope" value="Eukaryota"/>
</dbReference>
<sequence>FQVEFRWVAGHEGIEGNEMADVAAKEAAGGRSSPVKSLPKLLRDFKGSPPIGISATRQILLQKVMRKWNTLWKASPRYAKLSRIDPKLP</sequence>
<dbReference type="SUPFAM" id="SSF53098">
    <property type="entry name" value="Ribonuclease H-like"/>
    <property type="match status" value="1"/>
</dbReference>
<dbReference type="Proteomes" id="UP000030671">
    <property type="component" value="Unassembled WGS sequence"/>
</dbReference>
<dbReference type="OrthoDB" id="3265515at2759"/>
<dbReference type="EMBL" id="KI925461">
    <property type="protein sequence ID" value="ETW79005.1"/>
    <property type="molecule type" value="Genomic_DNA"/>
</dbReference>
<proteinExistence type="predicted"/>
<dbReference type="Pfam" id="PF00075">
    <property type="entry name" value="RNase_H"/>
    <property type="match status" value="1"/>
</dbReference>
<dbReference type="AlphaFoldDB" id="W4KB36"/>
<dbReference type="InterPro" id="IPR012337">
    <property type="entry name" value="RNaseH-like_sf"/>
</dbReference>
<evidence type="ECO:0000313" key="4">
    <source>
        <dbReference type="Proteomes" id="UP000030671"/>
    </source>
</evidence>
<feature type="non-terminal residue" evidence="3">
    <location>
        <position position="1"/>
    </location>
</feature>
<reference evidence="3 4" key="1">
    <citation type="journal article" date="2012" name="New Phytol.">
        <title>Insight into trade-off between wood decay and parasitism from the genome of a fungal forest pathogen.</title>
        <authorList>
            <person name="Olson A."/>
            <person name="Aerts A."/>
            <person name="Asiegbu F."/>
            <person name="Belbahri L."/>
            <person name="Bouzid O."/>
            <person name="Broberg A."/>
            <person name="Canback B."/>
            <person name="Coutinho P.M."/>
            <person name="Cullen D."/>
            <person name="Dalman K."/>
            <person name="Deflorio G."/>
            <person name="van Diepen L.T."/>
            <person name="Dunand C."/>
            <person name="Duplessis S."/>
            <person name="Durling M."/>
            <person name="Gonthier P."/>
            <person name="Grimwood J."/>
            <person name="Fossdal C.G."/>
            <person name="Hansson D."/>
            <person name="Henrissat B."/>
            <person name="Hietala A."/>
            <person name="Himmelstrand K."/>
            <person name="Hoffmeister D."/>
            <person name="Hogberg N."/>
            <person name="James T.Y."/>
            <person name="Karlsson M."/>
            <person name="Kohler A."/>
            <person name="Kues U."/>
            <person name="Lee Y.H."/>
            <person name="Lin Y.C."/>
            <person name="Lind M."/>
            <person name="Lindquist E."/>
            <person name="Lombard V."/>
            <person name="Lucas S."/>
            <person name="Lunden K."/>
            <person name="Morin E."/>
            <person name="Murat C."/>
            <person name="Park J."/>
            <person name="Raffaello T."/>
            <person name="Rouze P."/>
            <person name="Salamov A."/>
            <person name="Schmutz J."/>
            <person name="Solheim H."/>
            <person name="Stahlberg J."/>
            <person name="Velez H."/>
            <person name="de Vries R.P."/>
            <person name="Wiebenga A."/>
            <person name="Woodward S."/>
            <person name="Yakovlev I."/>
            <person name="Garbelotto M."/>
            <person name="Martin F."/>
            <person name="Grigoriev I.V."/>
            <person name="Stenlid J."/>
        </authorList>
    </citation>
    <scope>NUCLEOTIDE SEQUENCE [LARGE SCALE GENOMIC DNA]</scope>
    <source>
        <strain evidence="3 4">TC 32-1</strain>
    </source>
</reference>
<organism evidence="3 4">
    <name type="scientific">Heterobasidion irregulare (strain TC 32-1)</name>
    <dbReference type="NCBI Taxonomy" id="747525"/>
    <lineage>
        <taxon>Eukaryota</taxon>
        <taxon>Fungi</taxon>
        <taxon>Dikarya</taxon>
        <taxon>Basidiomycota</taxon>
        <taxon>Agaricomycotina</taxon>
        <taxon>Agaricomycetes</taxon>
        <taxon>Russulales</taxon>
        <taxon>Bondarzewiaceae</taxon>
        <taxon>Heterobasidion</taxon>
        <taxon>Heterobasidion annosum species complex</taxon>
    </lineage>
</organism>
<feature type="non-terminal residue" evidence="3">
    <location>
        <position position="89"/>
    </location>
</feature>
<dbReference type="GeneID" id="20669281"/>
<name>W4KB36_HETIT</name>
<feature type="domain" description="RNase H type-1" evidence="1">
    <location>
        <begin position="1"/>
        <end position="29"/>
    </location>
</feature>
<dbReference type="GO" id="GO:0004523">
    <property type="term" value="F:RNA-DNA hybrid ribonuclease activity"/>
    <property type="evidence" value="ECO:0007669"/>
    <property type="project" value="InterPro"/>
</dbReference>
<gene>
    <name evidence="3" type="ORF">HETIRDRAFT_28208</name>
    <name evidence="2" type="ORF">HETIRDRAFT_28211</name>
</gene>
<dbReference type="InterPro" id="IPR036397">
    <property type="entry name" value="RNaseH_sf"/>
</dbReference>
<dbReference type="STRING" id="747525.W4KB36"/>
<dbReference type="GO" id="GO:0003676">
    <property type="term" value="F:nucleic acid binding"/>
    <property type="evidence" value="ECO:0007669"/>
    <property type="project" value="InterPro"/>
</dbReference>
<dbReference type="RefSeq" id="XP_009544616.1">
    <property type="nucleotide sequence ID" value="XM_009546321.1"/>
</dbReference>
<dbReference type="GeneID" id="20669282"/>
<dbReference type="InterPro" id="IPR002156">
    <property type="entry name" value="RNaseH_domain"/>
</dbReference>
<protein>
    <recommendedName>
        <fullName evidence="1">RNase H type-1 domain-containing protein</fullName>
    </recommendedName>
</protein>
<dbReference type="KEGG" id="hir:HETIRDRAFT_28211"/>